<evidence type="ECO:0000313" key="2">
    <source>
        <dbReference type="EMBL" id="KAF8570871.1"/>
    </source>
</evidence>
<evidence type="ECO:0000256" key="1">
    <source>
        <dbReference type="SAM" id="MobiDB-lite"/>
    </source>
</evidence>
<feature type="region of interest" description="Disordered" evidence="1">
    <location>
        <begin position="247"/>
        <end position="276"/>
    </location>
</feature>
<sequence length="366" mass="42182">MLSINNDVLYDEVEEKWNSCDKDIINHMKNLTIALIRLSTLAENKVFLRDVLLSTHMNDCLYFDISRIMGESIKREALYPNFTEYHNLDAHLSSLDIEKNFVKISLNEFRNLVITWICNAAQLQRKIYLMRVFGSLPSILCKYLFKEMHSYIEVHPQKENTDANKWKVEQSARRICLQRFPVNISSRINKLLTSQNEKSHELLKMIKPCSGNSHKTTASKLYSKIKLFQPVLNFARDILVPVPMKGSENEKPFATPNDASDLLPKSPLKEGQGENGLSFRKTADTLESQSTFEAVLQSSYEELVRSSWNGISKEMQVAYSKSPVKYLLMEERNVYCGVHNVFVLYERGSDEKLCKKRVVHTDGGRP</sequence>
<dbReference type="AlphaFoldDB" id="A0A8T0DW66"/>
<comment type="caution">
    <text evidence="2">The sequence shown here is derived from an EMBL/GenBank/DDBJ whole genome shotgun (WGS) entry which is preliminary data.</text>
</comment>
<proteinExistence type="predicted"/>
<dbReference type="EMBL" id="JTDF01000857">
    <property type="protein sequence ID" value="KAF8570871.1"/>
    <property type="molecule type" value="Genomic_DNA"/>
</dbReference>
<name>A0A8T0DW66_9TREM</name>
<dbReference type="Proteomes" id="UP000699462">
    <property type="component" value="Unassembled WGS sequence"/>
</dbReference>
<feature type="non-terminal residue" evidence="2">
    <location>
        <position position="1"/>
    </location>
</feature>
<reference evidence="2 3" key="1">
    <citation type="submission" date="2019-07" db="EMBL/GenBank/DDBJ databases">
        <title>Annotation for the trematode Paragonimus westermani.</title>
        <authorList>
            <person name="Choi Y.-J."/>
        </authorList>
    </citation>
    <scope>NUCLEOTIDE SEQUENCE [LARGE SCALE GENOMIC DNA]</scope>
    <source>
        <strain evidence="2">180907_Pwestermani</strain>
    </source>
</reference>
<evidence type="ECO:0000313" key="3">
    <source>
        <dbReference type="Proteomes" id="UP000699462"/>
    </source>
</evidence>
<dbReference type="OrthoDB" id="674604at2759"/>
<organism evidence="2 3">
    <name type="scientific">Paragonimus westermani</name>
    <dbReference type="NCBI Taxonomy" id="34504"/>
    <lineage>
        <taxon>Eukaryota</taxon>
        <taxon>Metazoa</taxon>
        <taxon>Spiralia</taxon>
        <taxon>Lophotrochozoa</taxon>
        <taxon>Platyhelminthes</taxon>
        <taxon>Trematoda</taxon>
        <taxon>Digenea</taxon>
        <taxon>Plagiorchiida</taxon>
        <taxon>Troglotremata</taxon>
        <taxon>Troglotrematidae</taxon>
        <taxon>Paragonimus</taxon>
    </lineage>
</organism>
<protein>
    <submittedName>
        <fullName evidence="2">Uncharacterized protein</fullName>
    </submittedName>
</protein>
<accession>A0A8T0DW66</accession>
<keyword evidence="3" id="KW-1185">Reference proteome</keyword>
<gene>
    <name evidence="2" type="ORF">P879_06668</name>
</gene>